<proteinExistence type="predicted"/>
<protein>
    <submittedName>
        <fullName evidence="2">Ribbon-helix-helix domain-containing protein</fullName>
    </submittedName>
</protein>
<dbReference type="Proteomes" id="UP001242903">
    <property type="component" value="Unassembled WGS sequence"/>
</dbReference>
<evidence type="ECO:0000313" key="2">
    <source>
        <dbReference type="EMBL" id="MDM7647503.1"/>
    </source>
</evidence>
<keyword evidence="3" id="KW-1185">Reference proteome</keyword>
<evidence type="ECO:0000313" key="3">
    <source>
        <dbReference type="Proteomes" id="UP001242903"/>
    </source>
</evidence>
<accession>A0ABT7S1Q9</accession>
<name>A0ABT7S1Q9_9LACO</name>
<dbReference type="CDD" id="cd21631">
    <property type="entry name" value="RHH_CopG_NikR-like"/>
    <property type="match status" value="1"/>
</dbReference>
<dbReference type="Pfam" id="PF01402">
    <property type="entry name" value="RHH_1"/>
    <property type="match status" value="1"/>
</dbReference>
<reference evidence="2 3" key="1">
    <citation type="submission" date="2023-06" db="EMBL/GenBank/DDBJ databases">
        <title>Draft Genome Sequences of lactic acid bacteria strains isolated from fermented milk products.</title>
        <authorList>
            <person name="Elcheninov A.G."/>
            <person name="Klyukina A."/>
            <person name="Zayulina K.S."/>
            <person name="Gavirova L.A."/>
            <person name="Shcherbakova P.A."/>
            <person name="Shestakov A.I."/>
            <person name="Kublanov I.V."/>
            <person name="Kochetkova T.V."/>
        </authorList>
    </citation>
    <scope>NUCLEOTIDE SEQUENCE [LARGE SCALE GENOMIC DNA]</scope>
    <source>
        <strain evidence="2 3">TOM.81</strain>
    </source>
</reference>
<dbReference type="EMBL" id="JAUCAQ010000037">
    <property type="protein sequence ID" value="MDM7647503.1"/>
    <property type="molecule type" value="Genomic_DNA"/>
</dbReference>
<comment type="caution">
    <text evidence="2">The sequence shown here is derived from an EMBL/GenBank/DDBJ whole genome shotgun (WGS) entry which is preliminary data.</text>
</comment>
<dbReference type="InterPro" id="IPR013321">
    <property type="entry name" value="Arc_rbn_hlx_hlx"/>
</dbReference>
<feature type="domain" description="Ribbon-helix-helix protein CopG" evidence="1">
    <location>
        <begin position="12"/>
        <end position="46"/>
    </location>
</feature>
<dbReference type="RefSeq" id="WP_289457243.1">
    <property type="nucleotide sequence ID" value="NZ_JAUCAQ010000037.1"/>
</dbReference>
<dbReference type="Gene3D" id="1.10.1220.10">
    <property type="entry name" value="Met repressor-like"/>
    <property type="match status" value="1"/>
</dbReference>
<organism evidence="2 3">
    <name type="scientific">Leuconostoc falkenbergense</name>
    <dbReference type="NCBI Taxonomy" id="2766470"/>
    <lineage>
        <taxon>Bacteria</taxon>
        <taxon>Bacillati</taxon>
        <taxon>Bacillota</taxon>
        <taxon>Bacilli</taxon>
        <taxon>Lactobacillales</taxon>
        <taxon>Lactobacillaceae</taxon>
        <taxon>Leuconostoc</taxon>
    </lineage>
</organism>
<sequence length="50" mass="5679">MTNSANRKGTLFTLDEETIELLNKAKAETHVPKSQIVQLALEEYLKGYQN</sequence>
<dbReference type="InterPro" id="IPR002145">
    <property type="entry name" value="CopG"/>
</dbReference>
<dbReference type="SUPFAM" id="SSF47598">
    <property type="entry name" value="Ribbon-helix-helix"/>
    <property type="match status" value="1"/>
</dbReference>
<evidence type="ECO:0000259" key="1">
    <source>
        <dbReference type="Pfam" id="PF01402"/>
    </source>
</evidence>
<gene>
    <name evidence="2" type="ORF">QUE93_10840</name>
</gene>
<dbReference type="InterPro" id="IPR010985">
    <property type="entry name" value="Ribbon_hlx_hlx"/>
</dbReference>